<comment type="caution">
    <text evidence="1">The sequence shown here is derived from an EMBL/GenBank/DDBJ whole genome shotgun (WGS) entry which is preliminary data.</text>
</comment>
<name>A0A9D7FE48_9RHOO</name>
<dbReference type="Proteomes" id="UP000886602">
    <property type="component" value="Unassembled WGS sequence"/>
</dbReference>
<protein>
    <submittedName>
        <fullName evidence="1">Uncharacterized protein</fullName>
    </submittedName>
</protein>
<reference evidence="1" key="1">
    <citation type="submission" date="2020-10" db="EMBL/GenBank/DDBJ databases">
        <title>Connecting structure to function with the recovery of over 1000 high-quality activated sludge metagenome-assembled genomes encoding full-length rRNA genes using long-read sequencing.</title>
        <authorList>
            <person name="Singleton C.M."/>
            <person name="Petriglieri F."/>
            <person name="Kristensen J.M."/>
            <person name="Kirkegaard R.H."/>
            <person name="Michaelsen T.Y."/>
            <person name="Andersen M.H."/>
            <person name="Karst S.M."/>
            <person name="Dueholm M.S."/>
            <person name="Nielsen P.H."/>
            <person name="Albertsen M."/>
        </authorList>
    </citation>
    <scope>NUCLEOTIDE SEQUENCE</scope>
    <source>
        <strain evidence="1">EsbW_18-Q3-R4-48_MAXAC.044</strain>
    </source>
</reference>
<organism evidence="1 2">
    <name type="scientific">Candidatus Propionivibrio dominans</name>
    <dbReference type="NCBI Taxonomy" id="2954373"/>
    <lineage>
        <taxon>Bacteria</taxon>
        <taxon>Pseudomonadati</taxon>
        <taxon>Pseudomonadota</taxon>
        <taxon>Betaproteobacteria</taxon>
        <taxon>Rhodocyclales</taxon>
        <taxon>Rhodocyclaceae</taxon>
        <taxon>Propionivibrio</taxon>
    </lineage>
</organism>
<evidence type="ECO:0000313" key="1">
    <source>
        <dbReference type="EMBL" id="MBK7424703.1"/>
    </source>
</evidence>
<dbReference type="AlphaFoldDB" id="A0A9D7FE48"/>
<evidence type="ECO:0000313" key="2">
    <source>
        <dbReference type="Proteomes" id="UP000886602"/>
    </source>
</evidence>
<proteinExistence type="predicted"/>
<accession>A0A9D7FE48</accession>
<gene>
    <name evidence="1" type="ORF">IPJ48_17375</name>
</gene>
<dbReference type="EMBL" id="JADJNC010000043">
    <property type="protein sequence ID" value="MBK7424703.1"/>
    <property type="molecule type" value="Genomic_DNA"/>
</dbReference>
<sequence length="129" mass="13449">MTLLDEITAKCSPALIASRDFDAIAAAVSIGRTKPSAREIGNGTILEVLGLTVGNALLDVINTVPDFATSSRWWNRGRLTVGSALVQATVQSLVPMGVLTQPQSDALCALGFDPDPVTAQQVSDELGKA</sequence>